<evidence type="ECO:0000256" key="5">
    <source>
        <dbReference type="ARBA" id="ARBA00022723"/>
    </source>
</evidence>
<feature type="domain" description="EF-hand" evidence="14">
    <location>
        <begin position="380"/>
        <end position="415"/>
    </location>
</feature>
<dbReference type="GO" id="GO:1990246">
    <property type="term" value="C:uniplex complex"/>
    <property type="evidence" value="ECO:0007669"/>
    <property type="project" value="TreeGrafter"/>
</dbReference>
<comment type="subcellular location">
    <subcellularLocation>
        <location evidence="1">Mitochondrion inner membrane</location>
    </subcellularLocation>
    <subcellularLocation>
        <location evidence="2">Mitochondrion intermembrane space</location>
    </subcellularLocation>
</comment>
<evidence type="ECO:0000256" key="11">
    <source>
        <dbReference type="ARBA" id="ARBA00023128"/>
    </source>
</evidence>
<keyword evidence="11" id="KW-0496">Mitochondrion</keyword>
<dbReference type="InterPro" id="IPR039800">
    <property type="entry name" value="MICU1/2/3"/>
</dbReference>
<evidence type="ECO:0000256" key="10">
    <source>
        <dbReference type="ARBA" id="ARBA00023065"/>
    </source>
</evidence>
<evidence type="ECO:0000313" key="15">
    <source>
        <dbReference type="EMBL" id="CAD1827781.1"/>
    </source>
</evidence>
<dbReference type="Pfam" id="PF13833">
    <property type="entry name" value="EF-hand_8"/>
    <property type="match status" value="1"/>
</dbReference>
<evidence type="ECO:0000256" key="3">
    <source>
        <dbReference type="ARBA" id="ARBA00022448"/>
    </source>
</evidence>
<organism evidence="15">
    <name type="scientific">Ananas comosus var. bracteatus</name>
    <name type="common">red pineapple</name>
    <dbReference type="NCBI Taxonomy" id="296719"/>
    <lineage>
        <taxon>Eukaryota</taxon>
        <taxon>Viridiplantae</taxon>
        <taxon>Streptophyta</taxon>
        <taxon>Embryophyta</taxon>
        <taxon>Tracheophyta</taxon>
        <taxon>Spermatophyta</taxon>
        <taxon>Magnoliopsida</taxon>
        <taxon>Liliopsida</taxon>
        <taxon>Poales</taxon>
        <taxon>Bromeliaceae</taxon>
        <taxon>Bromelioideae</taxon>
        <taxon>Ananas</taxon>
    </lineage>
</organism>
<dbReference type="Gene3D" id="1.10.238.10">
    <property type="entry name" value="EF-hand"/>
    <property type="match status" value="3"/>
</dbReference>
<keyword evidence="7" id="KW-0999">Mitochondrion inner membrane</keyword>
<dbReference type="GO" id="GO:0036444">
    <property type="term" value="P:calcium import into the mitochondrion"/>
    <property type="evidence" value="ECO:0007669"/>
    <property type="project" value="TreeGrafter"/>
</dbReference>
<keyword evidence="10" id="KW-0406">Ion transport</keyword>
<keyword evidence="4" id="KW-0109">Calcium transport</keyword>
<evidence type="ECO:0000256" key="1">
    <source>
        <dbReference type="ARBA" id="ARBA00004273"/>
    </source>
</evidence>
<dbReference type="InterPro" id="IPR002048">
    <property type="entry name" value="EF_hand_dom"/>
</dbReference>
<gene>
    <name evidence="15" type="ORF">CB5_LOCUS10992</name>
</gene>
<dbReference type="PROSITE" id="PS50222">
    <property type="entry name" value="EF_HAND_2"/>
    <property type="match status" value="2"/>
</dbReference>
<dbReference type="Pfam" id="PF00036">
    <property type="entry name" value="EF-hand_1"/>
    <property type="match status" value="1"/>
</dbReference>
<evidence type="ECO:0000259" key="14">
    <source>
        <dbReference type="PROSITE" id="PS50222"/>
    </source>
</evidence>
<protein>
    <recommendedName>
        <fullName evidence="14">EF-hand domain-containing protein</fullName>
    </recommendedName>
</protein>
<keyword evidence="9" id="KW-0809">Transit peptide</keyword>
<evidence type="ECO:0000256" key="9">
    <source>
        <dbReference type="ARBA" id="ARBA00022946"/>
    </source>
</evidence>
<dbReference type="EMBL" id="LR862146">
    <property type="protein sequence ID" value="CAD1827781.1"/>
    <property type="molecule type" value="Genomic_DNA"/>
</dbReference>
<evidence type="ECO:0000256" key="6">
    <source>
        <dbReference type="ARBA" id="ARBA00022737"/>
    </source>
</evidence>
<dbReference type="SMART" id="SM00054">
    <property type="entry name" value="EFh"/>
    <property type="match status" value="3"/>
</dbReference>
<dbReference type="GO" id="GO:0051560">
    <property type="term" value="P:mitochondrial calcium ion homeostasis"/>
    <property type="evidence" value="ECO:0007669"/>
    <property type="project" value="TreeGrafter"/>
</dbReference>
<dbReference type="AlphaFoldDB" id="A0A6V7PAC0"/>
<dbReference type="CDD" id="cd15900">
    <property type="entry name" value="EFh_MICU"/>
    <property type="match status" value="1"/>
</dbReference>
<proteinExistence type="inferred from homology"/>
<name>A0A6V7PAC0_ANACO</name>
<dbReference type="CDD" id="cd00051">
    <property type="entry name" value="EFh"/>
    <property type="match status" value="1"/>
</dbReference>
<keyword evidence="6" id="KW-0677">Repeat</keyword>
<dbReference type="SUPFAM" id="SSF47473">
    <property type="entry name" value="EF-hand"/>
    <property type="match status" value="2"/>
</dbReference>
<keyword evidence="5" id="KW-0479">Metal-binding</keyword>
<evidence type="ECO:0000256" key="8">
    <source>
        <dbReference type="ARBA" id="ARBA00022837"/>
    </source>
</evidence>
<dbReference type="GO" id="GO:0005509">
    <property type="term" value="F:calcium ion binding"/>
    <property type="evidence" value="ECO:0007669"/>
    <property type="project" value="InterPro"/>
</dbReference>
<evidence type="ECO:0000256" key="13">
    <source>
        <dbReference type="ARBA" id="ARBA00038333"/>
    </source>
</evidence>
<evidence type="ECO:0000256" key="7">
    <source>
        <dbReference type="ARBA" id="ARBA00022792"/>
    </source>
</evidence>
<comment type="similarity">
    <text evidence="13">Belongs to the MICU1 family. MICU1 subfamily.</text>
</comment>
<feature type="domain" description="EF-hand" evidence="14">
    <location>
        <begin position="186"/>
        <end position="221"/>
    </location>
</feature>
<keyword evidence="12" id="KW-0472">Membrane</keyword>
<dbReference type="InterPro" id="IPR018247">
    <property type="entry name" value="EF_Hand_1_Ca_BS"/>
</dbReference>
<keyword evidence="8" id="KW-0106">Calcium</keyword>
<dbReference type="PANTHER" id="PTHR12294:SF1">
    <property type="entry name" value="CALCIUM UPTAKE PROTEIN 1, MITOCHONDRIAL"/>
    <property type="match status" value="1"/>
</dbReference>
<keyword evidence="3" id="KW-0813">Transport</keyword>
<accession>A0A6V7PAC0</accession>
<dbReference type="GO" id="GO:0005758">
    <property type="term" value="C:mitochondrial intermembrane space"/>
    <property type="evidence" value="ECO:0007669"/>
    <property type="project" value="UniProtKB-SubCell"/>
</dbReference>
<evidence type="ECO:0000256" key="4">
    <source>
        <dbReference type="ARBA" id="ARBA00022568"/>
    </source>
</evidence>
<evidence type="ECO:0000256" key="2">
    <source>
        <dbReference type="ARBA" id="ARBA00004569"/>
    </source>
</evidence>
<dbReference type="InterPro" id="IPR011992">
    <property type="entry name" value="EF-hand-dom_pair"/>
</dbReference>
<dbReference type="Pfam" id="PF13202">
    <property type="entry name" value="EF-hand_5"/>
    <property type="match status" value="1"/>
</dbReference>
<dbReference type="PANTHER" id="PTHR12294">
    <property type="entry name" value="EF HAND DOMAIN FAMILY A1,A2-RELATED"/>
    <property type="match status" value="1"/>
</dbReference>
<dbReference type="PROSITE" id="PS00018">
    <property type="entry name" value="EF_HAND_1"/>
    <property type="match status" value="2"/>
</dbReference>
<evidence type="ECO:0000256" key="12">
    <source>
        <dbReference type="ARBA" id="ARBA00023136"/>
    </source>
</evidence>
<sequence length="445" mass="50074">MIFYMLGSSLRRCGIGGGERLGRAFSAVASGGAEGGDVAALRARRGRGFGRGGSGLGLWFLPRPGERSEREIAIPDAGKEKKPRFLLGDSYRRKVFFNYEKRIRLRSPLKSPEGEVFMLPADLMRAVVPVFPPSESNIIREGYLRGERNPGDLHCSPSNFFMLFDTNNDGLISFPEYIFFVTLLSIPESSFRVAFKMFDLDNNGEIEQEEFKKVMALMRSHNRQGSSHRDGLRIGLKVGGSVENGGLLEYFFGEDGNRSLHYDKFVQFLRGLHNEIVRLEFAHYDFMSRGSISAKDFALSMVASADMNHINKFLDRADDIENVSHLRDVRITFEEFKAFADLRKRLEPLAVAMFSYGKVNGLLTKQDFKRAASQVCGVSVSDNTVDVIFHVFDTNRDGNISLEEFLRALQKRESDIRQPTTSSGLVGLLSCWLNCTKNCSLPRIH</sequence>
<reference evidence="15" key="1">
    <citation type="submission" date="2020-07" db="EMBL/GenBank/DDBJ databases">
        <authorList>
            <person name="Lin J."/>
        </authorList>
    </citation>
    <scope>NUCLEOTIDE SEQUENCE</scope>
</reference>